<feature type="domain" description="6-phosphogluconate dehydrogenase NADP-binding" evidence="2">
    <location>
        <begin position="3"/>
        <end position="160"/>
    </location>
</feature>
<dbReference type="Gene3D" id="1.10.1040.10">
    <property type="entry name" value="N-(1-d-carboxylethyl)-l-norvaline Dehydrogenase, domain 2"/>
    <property type="match status" value="1"/>
</dbReference>
<dbReference type="PIRSF" id="PIRSF000103">
    <property type="entry name" value="HIBADH"/>
    <property type="match status" value="1"/>
</dbReference>
<keyword evidence="1" id="KW-0560">Oxidoreductase</keyword>
<dbReference type="InterPro" id="IPR008927">
    <property type="entry name" value="6-PGluconate_DH-like_C_sf"/>
</dbReference>
<evidence type="ECO:0000256" key="1">
    <source>
        <dbReference type="ARBA" id="ARBA00023002"/>
    </source>
</evidence>
<dbReference type="InterPro" id="IPR051265">
    <property type="entry name" value="HIBADH-related_NP60_sf"/>
</dbReference>
<dbReference type="Pfam" id="PF03446">
    <property type="entry name" value="NAD_binding_2"/>
    <property type="match status" value="1"/>
</dbReference>
<gene>
    <name evidence="3" type="ORF">ENT87_02925</name>
    <name evidence="4" type="ORF">ENU30_06190</name>
</gene>
<accession>A0A7J3I7A9</accession>
<reference evidence="3" key="1">
    <citation type="journal article" date="2020" name="mSystems">
        <title>Genome- and Community-Level Interaction Insights into Carbon Utilization and Element Cycling Functions of Hydrothermarchaeota in Hydrothermal Sediment.</title>
        <authorList>
            <person name="Zhou Z."/>
            <person name="Liu Y."/>
            <person name="Xu W."/>
            <person name="Pan J."/>
            <person name="Luo Z.H."/>
            <person name="Li M."/>
        </authorList>
    </citation>
    <scope>NUCLEOTIDE SEQUENCE [LARGE SCALE GENOMIC DNA]</scope>
    <source>
        <strain evidence="3">SpSt-618</strain>
        <strain evidence="4">SpSt-657</strain>
    </source>
</reference>
<dbReference type="Gene3D" id="3.40.50.720">
    <property type="entry name" value="NAD(P)-binding Rossmann-like Domain"/>
    <property type="match status" value="1"/>
</dbReference>
<dbReference type="PANTHER" id="PTHR43580">
    <property type="entry name" value="OXIDOREDUCTASE GLYR1-RELATED"/>
    <property type="match status" value="1"/>
</dbReference>
<dbReference type="InterPro" id="IPR036291">
    <property type="entry name" value="NAD(P)-bd_dom_sf"/>
</dbReference>
<dbReference type="AlphaFoldDB" id="A0A7J3I7A9"/>
<proteinExistence type="predicted"/>
<dbReference type="InterPro" id="IPR006115">
    <property type="entry name" value="6PGDH_NADP-bd"/>
</dbReference>
<evidence type="ECO:0000313" key="3">
    <source>
        <dbReference type="EMBL" id="HGN36487.1"/>
    </source>
</evidence>
<dbReference type="EMBL" id="DTAI01000081">
    <property type="protein sequence ID" value="HGN36487.1"/>
    <property type="molecule type" value="Genomic_DNA"/>
</dbReference>
<organism evidence="3">
    <name type="scientific">Ignisphaera aggregans</name>
    <dbReference type="NCBI Taxonomy" id="334771"/>
    <lineage>
        <taxon>Archaea</taxon>
        <taxon>Thermoproteota</taxon>
        <taxon>Thermoprotei</taxon>
        <taxon>Desulfurococcales</taxon>
        <taxon>Desulfurococcaceae</taxon>
        <taxon>Ignisphaera</taxon>
    </lineage>
</organism>
<sequence length="293" mass="32620">MIFGVVGAGIMGSNLCRCLADRGIAVNIYSRSFEKASKLASEIGGRAYSDVRKLVEDSDAVVIFVTDDRAVLSIVDSIISRGRVDGGLIINASTVTPTASSISMEILSSVGIRYLEGPVYGSADEARDCRLISMVGGDRELFENYRKFFEVYSQSVFYIGAVPKAMVLKLALNHIGLAVPAILAEVLALITAWDVDLEVFREVSKSIWFGQLIERYWDRIFRGKPPRFKMWMAGKDYRYIASALKEKNIPSIVAEALSTIYMMPSATEYSDKDYPQIARYFIDLANKIKEKKI</sequence>
<evidence type="ECO:0000259" key="2">
    <source>
        <dbReference type="Pfam" id="PF03446"/>
    </source>
</evidence>
<name>A0A7J3I7A9_9CREN</name>
<dbReference type="GO" id="GO:0016491">
    <property type="term" value="F:oxidoreductase activity"/>
    <property type="evidence" value="ECO:0007669"/>
    <property type="project" value="UniProtKB-KW"/>
</dbReference>
<dbReference type="SUPFAM" id="SSF51735">
    <property type="entry name" value="NAD(P)-binding Rossmann-fold domains"/>
    <property type="match status" value="1"/>
</dbReference>
<comment type="caution">
    <text evidence="3">The sequence shown here is derived from an EMBL/GenBank/DDBJ whole genome shotgun (WGS) entry which is preliminary data.</text>
</comment>
<evidence type="ECO:0000313" key="4">
    <source>
        <dbReference type="EMBL" id="HGQ18545.1"/>
    </source>
</evidence>
<dbReference type="InterPro" id="IPR013328">
    <property type="entry name" value="6PGD_dom2"/>
</dbReference>
<protein>
    <submittedName>
        <fullName evidence="3">NAD(P)-dependent oxidoreductase</fullName>
    </submittedName>
</protein>
<dbReference type="GO" id="GO:0050661">
    <property type="term" value="F:NADP binding"/>
    <property type="evidence" value="ECO:0007669"/>
    <property type="project" value="InterPro"/>
</dbReference>
<dbReference type="SUPFAM" id="SSF48179">
    <property type="entry name" value="6-phosphogluconate dehydrogenase C-terminal domain-like"/>
    <property type="match status" value="1"/>
</dbReference>
<dbReference type="PANTHER" id="PTHR43580:SF2">
    <property type="entry name" value="CYTOKINE-LIKE NUCLEAR FACTOR N-PAC"/>
    <property type="match status" value="1"/>
</dbReference>
<dbReference type="InterPro" id="IPR015815">
    <property type="entry name" value="HIBADH-related"/>
</dbReference>
<dbReference type="EMBL" id="DTBZ01000114">
    <property type="protein sequence ID" value="HGQ18545.1"/>
    <property type="molecule type" value="Genomic_DNA"/>
</dbReference>